<keyword evidence="3" id="KW-1185">Reference proteome</keyword>
<dbReference type="Pfam" id="PF13563">
    <property type="entry name" value="2_5_RNA_ligase2"/>
    <property type="match status" value="1"/>
</dbReference>
<gene>
    <name evidence="2" type="ORF">FCIRC_5706</name>
</gene>
<feature type="compositionally biased region" description="Polar residues" evidence="1">
    <location>
        <begin position="17"/>
        <end position="32"/>
    </location>
</feature>
<dbReference type="AlphaFoldDB" id="A0A8H5X4H3"/>
<dbReference type="Proteomes" id="UP000572754">
    <property type="component" value="Unassembled WGS sequence"/>
</dbReference>
<sequence length="358" mass="41081">MTVTTVPTTHPIARRNPLSQTSTAELHQSSDIQHQRREAHIPKGPNDEEKLYILTLLTDKRHHDKMTALRRQWFPPRLFKVDAHITLFHALPGSKLPEVKADIADITARTARFSIGVGNQDVYEMGKGVGIKLYAGQKRALSIRSELRDKWEPFLSDQDRREKWRGHYTIMNKQDDKEEVQKCLDYLKEGHAESKGTAEGHSLWLYDRAKVTAESSTRQCRAIGKSGDATSYNHNDTITPKLEVTAESSTCQRRNMQRQHNHDDTATRQFMQFVPTEQKINKMAKRQKQNDNGRIRTYACEHNAYDVSEEIAGHRLNHSATLSWWGPLSLGLYTQQRTTLTMELTLGSIFRAEQSCKC</sequence>
<name>A0A8H5X4H3_FUSCI</name>
<reference evidence="3" key="1">
    <citation type="journal article" date="2020" name="BMC Genomics">
        <title>Correction to: Identification and distribution of gene clusters required for synthesis of sphingolipid metabolism inhibitors in diverse species of the filamentous fungus Fusarium.</title>
        <authorList>
            <person name="Kim H.S."/>
            <person name="Lohmar J.M."/>
            <person name="Busman M."/>
            <person name="Brown D.W."/>
            <person name="Naumann T.A."/>
            <person name="Divon H.H."/>
            <person name="Lysoe E."/>
            <person name="Uhlig S."/>
            <person name="Proctor R.H."/>
        </authorList>
    </citation>
    <scope>NUCLEOTIDE SEQUENCE [LARGE SCALE GENOMIC DNA]</scope>
    <source>
        <strain evidence="3">NRRL 25331</strain>
    </source>
</reference>
<reference evidence="2 3" key="2">
    <citation type="submission" date="2020-05" db="EMBL/GenBank/DDBJ databases">
        <title>Identification and distribution of gene clusters putatively required for synthesis of sphingolipid metabolism inhibitors in phylogenetically diverse species of the filamentous fungus Fusarium.</title>
        <authorList>
            <person name="Kim H.-S."/>
            <person name="Busman M."/>
            <person name="Brown D.W."/>
            <person name="Divon H."/>
            <person name="Uhlig S."/>
            <person name="Proctor R.H."/>
        </authorList>
    </citation>
    <scope>NUCLEOTIDE SEQUENCE [LARGE SCALE GENOMIC DNA]</scope>
    <source>
        <strain evidence="2 3">NRRL 25331</strain>
    </source>
</reference>
<protein>
    <submittedName>
        <fullName evidence="2">Uncharacterized protein</fullName>
    </submittedName>
</protein>
<evidence type="ECO:0000313" key="2">
    <source>
        <dbReference type="EMBL" id="KAF5680719.1"/>
    </source>
</evidence>
<feature type="compositionally biased region" description="Basic and acidic residues" evidence="1">
    <location>
        <begin position="33"/>
        <end position="44"/>
    </location>
</feature>
<dbReference type="Gene3D" id="3.90.1140.10">
    <property type="entry name" value="Cyclic phosphodiesterase"/>
    <property type="match status" value="1"/>
</dbReference>
<proteinExistence type="predicted"/>
<evidence type="ECO:0000313" key="3">
    <source>
        <dbReference type="Proteomes" id="UP000572754"/>
    </source>
</evidence>
<feature type="region of interest" description="Disordered" evidence="1">
    <location>
        <begin position="1"/>
        <end position="44"/>
    </location>
</feature>
<dbReference type="EMBL" id="JAAQPE010000191">
    <property type="protein sequence ID" value="KAF5680719.1"/>
    <property type="molecule type" value="Genomic_DNA"/>
</dbReference>
<organism evidence="2 3">
    <name type="scientific">Fusarium circinatum</name>
    <name type="common">Pitch canker fungus</name>
    <name type="synonym">Gibberella circinata</name>
    <dbReference type="NCBI Taxonomy" id="48490"/>
    <lineage>
        <taxon>Eukaryota</taxon>
        <taxon>Fungi</taxon>
        <taxon>Dikarya</taxon>
        <taxon>Ascomycota</taxon>
        <taxon>Pezizomycotina</taxon>
        <taxon>Sordariomycetes</taxon>
        <taxon>Hypocreomycetidae</taxon>
        <taxon>Hypocreales</taxon>
        <taxon>Nectriaceae</taxon>
        <taxon>Fusarium</taxon>
        <taxon>Fusarium fujikuroi species complex</taxon>
    </lineage>
</organism>
<accession>A0A8H5X4H3</accession>
<comment type="caution">
    <text evidence="2">The sequence shown here is derived from an EMBL/GenBank/DDBJ whole genome shotgun (WGS) entry which is preliminary data.</text>
</comment>
<evidence type="ECO:0000256" key="1">
    <source>
        <dbReference type="SAM" id="MobiDB-lite"/>
    </source>
</evidence>